<accession>A0A9D1I8P5</accession>
<comment type="cofactor">
    <cofactor evidence="1">
        <name>[4Fe-4S] cluster</name>
        <dbReference type="ChEBI" id="CHEBI:49883"/>
    </cofactor>
</comment>
<dbReference type="Gene3D" id="3.10.20.740">
    <property type="match status" value="1"/>
</dbReference>
<dbReference type="InterPro" id="IPR003149">
    <property type="entry name" value="Fe_hydrogenase_ssu"/>
</dbReference>
<dbReference type="PANTHER" id="PTHR11615">
    <property type="entry name" value="NITRATE, FORMATE, IRON DEHYDROGENASE"/>
    <property type="match status" value="1"/>
</dbReference>
<evidence type="ECO:0000313" key="17">
    <source>
        <dbReference type="EMBL" id="HIU30044.1"/>
    </source>
</evidence>
<dbReference type="FunFam" id="3.30.70.20:FF:000035">
    <property type="entry name" value="Iron hydrogenase 1"/>
    <property type="match status" value="1"/>
</dbReference>
<dbReference type="InterPro" id="IPR036991">
    <property type="entry name" value="Fe_hydrogenase_ssu_sf"/>
</dbReference>
<dbReference type="InterPro" id="IPR017896">
    <property type="entry name" value="4Fe4S_Fe-S-bd"/>
</dbReference>
<organism evidence="17 18">
    <name type="scientific">Candidatus Egerieisoma faecipullorum</name>
    <dbReference type="NCBI Taxonomy" id="2840963"/>
    <lineage>
        <taxon>Bacteria</taxon>
        <taxon>Bacillati</taxon>
        <taxon>Bacillota</taxon>
        <taxon>Clostridia</taxon>
        <taxon>Eubacteriales</taxon>
        <taxon>Clostridiaceae</taxon>
        <taxon>Clostridiaceae incertae sedis</taxon>
        <taxon>Candidatus Egerieisoma</taxon>
    </lineage>
</organism>
<dbReference type="GO" id="GO:0016020">
    <property type="term" value="C:membrane"/>
    <property type="evidence" value="ECO:0007669"/>
    <property type="project" value="UniProtKB-SubCell"/>
</dbReference>
<dbReference type="Gene3D" id="4.10.260.20">
    <property type="entry name" value="Iron hydrogenase, small subunit"/>
    <property type="match status" value="1"/>
</dbReference>
<dbReference type="SUPFAM" id="SSF53920">
    <property type="entry name" value="Fe-only hydrogenase"/>
    <property type="match status" value="1"/>
</dbReference>
<evidence type="ECO:0000259" key="14">
    <source>
        <dbReference type="PROSITE" id="PS51085"/>
    </source>
</evidence>
<feature type="domain" description="4Fe-4S His(Cys)3-ligated-type" evidence="16">
    <location>
        <begin position="78"/>
        <end position="117"/>
    </location>
</feature>
<dbReference type="SUPFAM" id="SSF54862">
    <property type="entry name" value="4Fe-4S ferredoxins"/>
    <property type="match status" value="1"/>
</dbReference>
<evidence type="ECO:0000256" key="9">
    <source>
        <dbReference type="ARBA" id="ARBA00023004"/>
    </source>
</evidence>
<evidence type="ECO:0000256" key="11">
    <source>
        <dbReference type="ARBA" id="ARBA00023027"/>
    </source>
</evidence>
<protein>
    <submittedName>
        <fullName evidence="17">Iron hydrogenase small subunit</fullName>
    </submittedName>
</protein>
<dbReference type="InterPro" id="IPR050340">
    <property type="entry name" value="Cytosolic_Fe-S_CAF"/>
</dbReference>
<dbReference type="InterPro" id="IPR019574">
    <property type="entry name" value="NADH_UbQ_OxRdtase_Gsu_4Fe4S-bd"/>
</dbReference>
<evidence type="ECO:0000256" key="1">
    <source>
        <dbReference type="ARBA" id="ARBA00001966"/>
    </source>
</evidence>
<evidence type="ECO:0000256" key="2">
    <source>
        <dbReference type="ARBA" id="ARBA00004370"/>
    </source>
</evidence>
<dbReference type="Pfam" id="PF12838">
    <property type="entry name" value="Fer4_7"/>
    <property type="match status" value="1"/>
</dbReference>
<reference evidence="17" key="1">
    <citation type="submission" date="2020-10" db="EMBL/GenBank/DDBJ databases">
        <authorList>
            <person name="Gilroy R."/>
        </authorList>
    </citation>
    <scope>NUCLEOTIDE SEQUENCE</scope>
    <source>
        <strain evidence="17">CHK195-4489</strain>
    </source>
</reference>
<dbReference type="Pfam" id="PF13510">
    <property type="entry name" value="Fer2_4"/>
    <property type="match status" value="1"/>
</dbReference>
<dbReference type="Gene3D" id="3.40.950.10">
    <property type="entry name" value="Fe-only Hydrogenase (Larger Subunit), Chain L, domain 3"/>
    <property type="match status" value="1"/>
</dbReference>
<dbReference type="Pfam" id="PF02256">
    <property type="entry name" value="Fe_hyd_SSU"/>
    <property type="match status" value="1"/>
</dbReference>
<evidence type="ECO:0000256" key="7">
    <source>
        <dbReference type="ARBA" id="ARBA00022737"/>
    </source>
</evidence>
<dbReference type="PROSITE" id="PS51379">
    <property type="entry name" value="4FE4S_FER_2"/>
    <property type="match status" value="2"/>
</dbReference>
<gene>
    <name evidence="17" type="ORF">IAD50_07105</name>
</gene>
<dbReference type="GO" id="GO:0051539">
    <property type="term" value="F:4 iron, 4 sulfur cluster binding"/>
    <property type="evidence" value="ECO:0007669"/>
    <property type="project" value="UniProtKB-KW"/>
</dbReference>
<dbReference type="GO" id="GO:0005506">
    <property type="term" value="F:iron ion binding"/>
    <property type="evidence" value="ECO:0007669"/>
    <property type="project" value="InterPro"/>
</dbReference>
<dbReference type="Pfam" id="PF02906">
    <property type="entry name" value="Fe_hyd_lg_C"/>
    <property type="match status" value="1"/>
</dbReference>
<dbReference type="GO" id="GO:0051537">
    <property type="term" value="F:2 iron, 2 sulfur cluster binding"/>
    <property type="evidence" value="ECO:0007669"/>
    <property type="project" value="UniProtKB-KW"/>
</dbReference>
<dbReference type="NCBIfam" id="TIGR02512">
    <property type="entry name" value="FeFe_hydrog_A"/>
    <property type="match status" value="1"/>
</dbReference>
<evidence type="ECO:0000256" key="6">
    <source>
        <dbReference type="ARBA" id="ARBA00022723"/>
    </source>
</evidence>
<dbReference type="SMART" id="SM00929">
    <property type="entry name" value="NADH-G_4Fe-4S_3"/>
    <property type="match status" value="1"/>
</dbReference>
<dbReference type="NCBIfam" id="NF040763">
    <property type="entry name" value="FeFe_hydrog_A6"/>
    <property type="match status" value="1"/>
</dbReference>
<dbReference type="EMBL" id="DVMM01000147">
    <property type="protein sequence ID" value="HIU30044.1"/>
    <property type="molecule type" value="Genomic_DNA"/>
</dbReference>
<keyword evidence="6" id="KW-0479">Metal-binding</keyword>
<dbReference type="Pfam" id="PF10588">
    <property type="entry name" value="NADH-G_4Fe-4S_3"/>
    <property type="match status" value="1"/>
</dbReference>
<dbReference type="GO" id="GO:0008901">
    <property type="term" value="F:ferredoxin hydrogenase activity"/>
    <property type="evidence" value="ECO:0007669"/>
    <property type="project" value="InterPro"/>
</dbReference>
<keyword evidence="7" id="KW-0677">Repeat</keyword>
<keyword evidence="4" id="KW-0004">4Fe-4S</keyword>
<evidence type="ECO:0000259" key="16">
    <source>
        <dbReference type="PROSITE" id="PS51839"/>
    </source>
</evidence>
<dbReference type="Proteomes" id="UP000824089">
    <property type="component" value="Unassembled WGS sequence"/>
</dbReference>
<dbReference type="InterPro" id="IPR049830">
    <property type="entry name" value="HndD"/>
</dbReference>
<dbReference type="InterPro" id="IPR036010">
    <property type="entry name" value="2Fe-2S_ferredoxin-like_sf"/>
</dbReference>
<dbReference type="InterPro" id="IPR001041">
    <property type="entry name" value="2Fe-2S_ferredoxin-type"/>
</dbReference>
<evidence type="ECO:0000259" key="15">
    <source>
        <dbReference type="PROSITE" id="PS51379"/>
    </source>
</evidence>
<evidence type="ECO:0000256" key="8">
    <source>
        <dbReference type="ARBA" id="ARBA00022967"/>
    </source>
</evidence>
<dbReference type="AlphaFoldDB" id="A0A9D1I8P5"/>
<proteinExistence type="inferred from homology"/>
<dbReference type="PROSITE" id="PS00198">
    <property type="entry name" value="4FE4S_FER_1"/>
    <property type="match status" value="1"/>
</dbReference>
<keyword evidence="11" id="KW-0520">NAD</keyword>
<dbReference type="Gene3D" id="3.40.50.1780">
    <property type="match status" value="1"/>
</dbReference>
<evidence type="ECO:0000256" key="5">
    <source>
        <dbReference type="ARBA" id="ARBA00022714"/>
    </source>
</evidence>
<dbReference type="PROSITE" id="PS51839">
    <property type="entry name" value="4FE4S_HC3"/>
    <property type="match status" value="1"/>
</dbReference>
<dbReference type="Gene3D" id="3.30.70.20">
    <property type="match status" value="1"/>
</dbReference>
<keyword evidence="5" id="KW-0001">2Fe-2S</keyword>
<feature type="domain" description="4Fe-4S ferredoxin-type" evidence="15">
    <location>
        <begin position="183"/>
        <end position="211"/>
    </location>
</feature>
<name>A0A9D1I8P5_9CLOT</name>
<dbReference type="CDD" id="cd00207">
    <property type="entry name" value="fer2"/>
    <property type="match status" value="1"/>
</dbReference>
<dbReference type="InterPro" id="IPR004108">
    <property type="entry name" value="Fe_hydrogenase_lsu_C"/>
</dbReference>
<evidence type="ECO:0000313" key="18">
    <source>
        <dbReference type="Proteomes" id="UP000824089"/>
    </source>
</evidence>
<keyword evidence="10" id="KW-0411">Iron-sulfur</keyword>
<comment type="similarity">
    <text evidence="3">Belongs to the complex I 75 kDa subunit family.</text>
</comment>
<keyword evidence="9" id="KW-0408">Iron</keyword>
<dbReference type="SUPFAM" id="SSF54292">
    <property type="entry name" value="2Fe-2S ferredoxin-like"/>
    <property type="match status" value="1"/>
</dbReference>
<reference evidence="17" key="2">
    <citation type="journal article" date="2021" name="PeerJ">
        <title>Extensive microbial diversity within the chicken gut microbiome revealed by metagenomics and culture.</title>
        <authorList>
            <person name="Gilroy R."/>
            <person name="Ravi A."/>
            <person name="Getino M."/>
            <person name="Pursley I."/>
            <person name="Horton D.L."/>
            <person name="Alikhan N.F."/>
            <person name="Baker D."/>
            <person name="Gharbi K."/>
            <person name="Hall N."/>
            <person name="Watson M."/>
            <person name="Adriaenssens E.M."/>
            <person name="Foster-Nyarko E."/>
            <person name="Jarju S."/>
            <person name="Secka A."/>
            <person name="Antonio M."/>
            <person name="Oren A."/>
            <person name="Chaudhuri R.R."/>
            <person name="La Ragione R."/>
            <person name="Hildebrand F."/>
            <person name="Pallen M.J."/>
        </authorList>
    </citation>
    <scope>NUCLEOTIDE SEQUENCE</scope>
    <source>
        <strain evidence="17">CHK195-4489</strain>
    </source>
</reference>
<keyword evidence="8" id="KW-1278">Translocase</keyword>
<comment type="subcellular location">
    <subcellularLocation>
        <location evidence="2">Membrane</location>
    </subcellularLocation>
</comment>
<evidence type="ECO:0000256" key="4">
    <source>
        <dbReference type="ARBA" id="ARBA00022485"/>
    </source>
</evidence>
<comment type="cofactor">
    <cofactor evidence="13">
        <name>[2Fe-2S] cluster</name>
        <dbReference type="ChEBI" id="CHEBI:190135"/>
    </cofactor>
</comment>
<evidence type="ECO:0000256" key="13">
    <source>
        <dbReference type="ARBA" id="ARBA00034078"/>
    </source>
</evidence>
<dbReference type="PROSITE" id="PS51085">
    <property type="entry name" value="2FE2S_FER_2"/>
    <property type="match status" value="1"/>
</dbReference>
<dbReference type="InterPro" id="IPR013352">
    <property type="entry name" value="Fe_hydrogenase_subset"/>
</dbReference>
<feature type="domain" description="2Fe-2S ferredoxin-type" evidence="14">
    <location>
        <begin position="1"/>
        <end position="78"/>
    </location>
</feature>
<feature type="domain" description="4Fe-4S ferredoxin-type" evidence="15">
    <location>
        <begin position="139"/>
        <end position="169"/>
    </location>
</feature>
<keyword evidence="12" id="KW-0472">Membrane</keyword>
<dbReference type="FunFam" id="3.10.20.740:FF:000004">
    <property type="entry name" value="NADH-quinone oxidoreductase"/>
    <property type="match status" value="1"/>
</dbReference>
<dbReference type="SMART" id="SM00902">
    <property type="entry name" value="Fe_hyd_SSU"/>
    <property type="match status" value="1"/>
</dbReference>
<evidence type="ECO:0000256" key="12">
    <source>
        <dbReference type="ARBA" id="ARBA00023136"/>
    </source>
</evidence>
<comment type="caution">
    <text evidence="17">The sequence shown here is derived from an EMBL/GenBank/DDBJ whole genome shotgun (WGS) entry which is preliminary data.</text>
</comment>
<evidence type="ECO:0000256" key="3">
    <source>
        <dbReference type="ARBA" id="ARBA00005404"/>
    </source>
</evidence>
<evidence type="ECO:0000256" key="10">
    <source>
        <dbReference type="ARBA" id="ARBA00023014"/>
    </source>
</evidence>
<dbReference type="InterPro" id="IPR017900">
    <property type="entry name" value="4Fe4S_Fe_S_CS"/>
</dbReference>
<sequence length="581" mass="63263">MVNIKIDGVSMQVPEGITILEAARNANIKIPTLCFLKGINEIGACRMCVVEIKGARALQAACVYPVSEGLEVITNSEKVRKARKITLELILSNHDRQCLTCVRSENCELQRLAKELNVTDIRFDAIGGKEVLPIDDLSPSIIRNPNKCILCRRCVSVCKNVQTVGVIDTMERGFKTVVGCAFGKPLVETPCVNCGQCIAVCPTGALQEKSEIEEVWNAIADPEKYVIFQTAPAVRVSIGEAFGMPIGSRPTGKMVTAIRRLGADKVFDTDTSADLTIMEEGTELLERIKNGGKLPMITSCSPGWIKFCEHNYPDFLENLSSCKSPHEMFGAVLKTYYAKQENIDPAKIYVVSVMPCTAKKFEADRAELSASGYPDVDAVLTTRELAQMIREAGIDFASLEDTDFDSPIGNASGAGVIFGATGGVMEAALRTVADILTGESAPVDKIEYHAVRGVEGIKEATVNVAGTDIKLAVASGLGNARKLLDKIRAGEADYHFIEIMACPGGCVNGGGQVIQPSSIRSWIDLRAERAKATYEEDRELPIRKAHDNPFIQKLYAEYYGAPGSHQAHHDLHTHYQKRANY</sequence>
<dbReference type="InterPro" id="IPR009016">
    <property type="entry name" value="Fe_hydrogenase"/>
</dbReference>